<organism evidence="1 2">
    <name type="scientific">Vibrio olivae</name>
    <dbReference type="NCBI Taxonomy" id="1243002"/>
    <lineage>
        <taxon>Bacteria</taxon>
        <taxon>Pseudomonadati</taxon>
        <taxon>Pseudomonadota</taxon>
        <taxon>Gammaproteobacteria</taxon>
        <taxon>Vibrionales</taxon>
        <taxon>Vibrionaceae</taxon>
        <taxon>Vibrio</taxon>
    </lineage>
</organism>
<proteinExistence type="predicted"/>
<accession>A0ABV5HH15</accession>
<protein>
    <submittedName>
        <fullName evidence="1">Uncharacterized protein</fullName>
    </submittedName>
</protein>
<comment type="caution">
    <text evidence="1">The sequence shown here is derived from an EMBL/GenBank/DDBJ whole genome shotgun (WGS) entry which is preliminary data.</text>
</comment>
<evidence type="ECO:0000313" key="2">
    <source>
        <dbReference type="Proteomes" id="UP001589645"/>
    </source>
</evidence>
<evidence type="ECO:0000313" key="1">
    <source>
        <dbReference type="EMBL" id="MFB9133515.1"/>
    </source>
</evidence>
<reference evidence="1 2" key="1">
    <citation type="submission" date="2024-09" db="EMBL/GenBank/DDBJ databases">
        <authorList>
            <person name="Sun Q."/>
            <person name="Mori K."/>
        </authorList>
    </citation>
    <scope>NUCLEOTIDE SEQUENCE [LARGE SCALE GENOMIC DNA]</scope>
    <source>
        <strain evidence="1 2">CECT 8064</strain>
    </source>
</reference>
<gene>
    <name evidence="1" type="ORF">ACFFUV_00850</name>
</gene>
<dbReference type="Proteomes" id="UP001589645">
    <property type="component" value="Unassembled WGS sequence"/>
</dbReference>
<dbReference type="RefSeq" id="WP_390189038.1">
    <property type="nucleotide sequence ID" value="NZ_JBHMEP010000001.1"/>
</dbReference>
<keyword evidence="2" id="KW-1185">Reference proteome</keyword>
<sequence>MLYPENEKLLNLAMDYKIIHFQKGRYIKPRINPQRQFETREGILAVVEFVESDKIIAEVKFLYRNKEWVLLSKPSSQQSQ</sequence>
<dbReference type="EMBL" id="JBHMEP010000001">
    <property type="protein sequence ID" value="MFB9133515.1"/>
    <property type="molecule type" value="Genomic_DNA"/>
</dbReference>
<name>A0ABV5HH15_9VIBR</name>